<feature type="region of interest" description="Disordered" evidence="1">
    <location>
        <begin position="1"/>
        <end position="69"/>
    </location>
</feature>
<feature type="compositionally biased region" description="Polar residues" evidence="1">
    <location>
        <begin position="1"/>
        <end position="27"/>
    </location>
</feature>
<evidence type="ECO:0000313" key="2">
    <source>
        <dbReference type="EMBL" id="KAK8240703.1"/>
    </source>
</evidence>
<gene>
    <name evidence="2" type="ORF">HDK90DRAFT_549085</name>
</gene>
<name>A0ABR1YWW8_9PEZI</name>
<feature type="compositionally biased region" description="Low complexity" evidence="1">
    <location>
        <begin position="57"/>
        <end position="66"/>
    </location>
</feature>
<feature type="compositionally biased region" description="Polar residues" evidence="1">
    <location>
        <begin position="533"/>
        <end position="565"/>
    </location>
</feature>
<feature type="compositionally biased region" description="Basic and acidic residues" evidence="1">
    <location>
        <begin position="179"/>
        <end position="190"/>
    </location>
</feature>
<reference evidence="2 3" key="1">
    <citation type="submission" date="2024-04" db="EMBL/GenBank/DDBJ databases">
        <title>Phyllosticta paracitricarpa is synonymous to the EU quarantine fungus P. citricarpa based on phylogenomic analyses.</title>
        <authorList>
            <consortium name="Lawrence Berkeley National Laboratory"/>
            <person name="Van Ingen-Buijs V.A."/>
            <person name="Van Westerhoven A.C."/>
            <person name="Haridas S."/>
            <person name="Skiadas P."/>
            <person name="Martin F."/>
            <person name="Groenewald J.Z."/>
            <person name="Crous P.W."/>
            <person name="Seidl M.F."/>
        </authorList>
    </citation>
    <scope>NUCLEOTIDE SEQUENCE [LARGE SCALE GENOMIC DNA]</scope>
    <source>
        <strain evidence="2 3">CBS 123374</strain>
    </source>
</reference>
<feature type="region of interest" description="Disordered" evidence="1">
    <location>
        <begin position="169"/>
        <end position="190"/>
    </location>
</feature>
<evidence type="ECO:0000313" key="3">
    <source>
        <dbReference type="Proteomes" id="UP001492380"/>
    </source>
</evidence>
<keyword evidence="3" id="KW-1185">Reference proteome</keyword>
<feature type="compositionally biased region" description="Polar residues" evidence="1">
    <location>
        <begin position="506"/>
        <end position="526"/>
    </location>
</feature>
<protein>
    <submittedName>
        <fullName evidence="2">Uncharacterized protein</fullName>
    </submittedName>
</protein>
<feature type="compositionally biased region" description="Polar residues" evidence="1">
    <location>
        <begin position="36"/>
        <end position="56"/>
    </location>
</feature>
<organism evidence="2 3">
    <name type="scientific">Phyllosticta capitalensis</name>
    <dbReference type="NCBI Taxonomy" id="121624"/>
    <lineage>
        <taxon>Eukaryota</taxon>
        <taxon>Fungi</taxon>
        <taxon>Dikarya</taxon>
        <taxon>Ascomycota</taxon>
        <taxon>Pezizomycotina</taxon>
        <taxon>Dothideomycetes</taxon>
        <taxon>Dothideomycetes incertae sedis</taxon>
        <taxon>Botryosphaeriales</taxon>
        <taxon>Phyllostictaceae</taxon>
        <taxon>Phyllosticta</taxon>
    </lineage>
</organism>
<sequence>MAPRDLSNSLNPTPSKSLNSTSASNLPQAIPPTMAPQASRSSSKQPQSLLNQQIPTSQQSNQDNQDPNAVAQQPIAATGANRMHNDFTAAMQRVEGLKRSPYYSDFLGHDEMQALQTTIEEKLKTRHDKSLKSVKDNFTEEQSILVQQNARLQKSQQDLWEHKNKELEQKNQTLNTKSQENEKEAQKLREERAALDKEKADFATEYAQHKKRLEDQYNEKLREDTKIARDTIAWFLEDAMRTRIRIEMEATYGDRIRGLENQLQSAKTLEDVTTQIKSAMNSVQAQSTRTVEDMTAQINSALNSMQAQSANATKDVTTEINSAINSIQELVTEAGNDSESWTDALASALKQIIGDLFTKADRDRKSSIDSFVQRTKHLVGNVLVTHKQSNDDNSERTNGHLDSHANAAQDESAGPLQDQPRAHRVQSSPREETRWPMHPFSEQQYQHQTRPGIPDGSAWSSQDQGSQGNRTASFKSPESMVRRPQRNRQDAPMASVYNNLPKDYTLNATTPAQPRHSPASSNSNPFNVPKPTAANTPTQDQQLDSFSSPRNQSPATNGHATSLIQQILGKRARTESEASNLFTPTSSDRASTNQTANPQRKRIKNTSLRLSLKNGTEILEEDEFGQHNQTLLNKAAAQLNTVFKAGKKTSEKRRYRSWISTQSQQCLQTYVFGKTATAYNGWEADELRQTQCRDCKRNDKVCIILRNVNGEPEALVLPPE</sequence>
<accession>A0ABR1YWW8</accession>
<feature type="compositionally biased region" description="Polar residues" evidence="1">
    <location>
        <begin position="577"/>
        <end position="598"/>
    </location>
</feature>
<dbReference type="EMBL" id="JBBWRZ010000003">
    <property type="protein sequence ID" value="KAK8240703.1"/>
    <property type="molecule type" value="Genomic_DNA"/>
</dbReference>
<evidence type="ECO:0000256" key="1">
    <source>
        <dbReference type="SAM" id="MobiDB-lite"/>
    </source>
</evidence>
<proteinExistence type="predicted"/>
<feature type="region of interest" description="Disordered" evidence="1">
    <location>
        <begin position="409"/>
        <end position="607"/>
    </location>
</feature>
<dbReference type="Proteomes" id="UP001492380">
    <property type="component" value="Unassembled WGS sequence"/>
</dbReference>
<feature type="compositionally biased region" description="Polar residues" evidence="1">
    <location>
        <begin position="458"/>
        <end position="476"/>
    </location>
</feature>
<comment type="caution">
    <text evidence="2">The sequence shown here is derived from an EMBL/GenBank/DDBJ whole genome shotgun (WGS) entry which is preliminary data.</text>
</comment>